<dbReference type="SUPFAM" id="SSF56968">
    <property type="entry name" value="Lipovitellin-phosvitin complex, beta-sheet shell regions"/>
    <property type="match status" value="1"/>
</dbReference>
<evidence type="ECO:0000256" key="2">
    <source>
        <dbReference type="ARBA" id="ARBA00023157"/>
    </source>
</evidence>
<feature type="domain" description="Vitellinogen open beta-sheet" evidence="3">
    <location>
        <begin position="1"/>
        <end position="202"/>
    </location>
</feature>
<dbReference type="InterPro" id="IPR050733">
    <property type="entry name" value="Vitellogenin/Apolipophorin"/>
</dbReference>
<dbReference type="InterPro" id="IPR015255">
    <property type="entry name" value="Vitellinogen_open_b-sht"/>
</dbReference>
<reference evidence="5" key="1">
    <citation type="submission" date="2016-11" db="UniProtKB">
        <authorList>
            <consortium name="WormBaseParasite"/>
        </authorList>
    </citation>
    <scope>IDENTIFICATION</scope>
</reference>
<evidence type="ECO:0000259" key="3">
    <source>
        <dbReference type="SMART" id="SM01169"/>
    </source>
</evidence>
<dbReference type="Proteomes" id="UP000095283">
    <property type="component" value="Unplaced"/>
</dbReference>
<dbReference type="PANTHER" id="PTHR23345:SF12">
    <property type="entry name" value="VITELLOGENIN-1-RELATED"/>
    <property type="match status" value="1"/>
</dbReference>
<dbReference type="SMART" id="SM01169">
    <property type="entry name" value="DUF1943"/>
    <property type="match status" value="1"/>
</dbReference>
<dbReference type="WBParaSite" id="Hba_04544">
    <property type="protein sequence ID" value="Hba_04544"/>
    <property type="gene ID" value="Hba_04544"/>
</dbReference>
<organism evidence="4 5">
    <name type="scientific">Heterorhabditis bacteriophora</name>
    <name type="common">Entomopathogenic nematode worm</name>
    <dbReference type="NCBI Taxonomy" id="37862"/>
    <lineage>
        <taxon>Eukaryota</taxon>
        <taxon>Metazoa</taxon>
        <taxon>Ecdysozoa</taxon>
        <taxon>Nematoda</taxon>
        <taxon>Chromadorea</taxon>
        <taxon>Rhabditida</taxon>
        <taxon>Rhabditina</taxon>
        <taxon>Rhabditomorpha</taxon>
        <taxon>Strongyloidea</taxon>
        <taxon>Heterorhabditidae</taxon>
        <taxon>Heterorhabditis</taxon>
    </lineage>
</organism>
<sequence>MEKDSTVVRGRRMNIRVRESDSKKPYAMIYFRYKDMDYAVVPVDEKIVDDMFEKYIKNGKIEKSDIDRLLNRKPEFNFHQAAFFYETSRKIPTTLGIPVAITSKIPTVFSAQGHLSLEKISSGFRVKVQAQPSLATTHISQMRLWTPLFEQGVKILHSLEMQIPVDVKIDVVYRTHLEIAYVMGAPQEQRTLLRFSTQPVAFFRFPHENKNEYKTITLPQWEKMSRDVMKSYTLAGMNMIVRGNWMNEWNIENVLLGEYLYEIVVEPTKNTPKEYSARLVVEQIESGRIDKPQFENLFEKKFETEESEYDHNNEGERRANFHKMVRYKHRMTLKLEAIGSEIERYAQMELRTSCNRDIQYCKLVVDVRRSPLDNENPLQLVLPETPRTIKELKNQKHREVQGLVGTKWGGEEKNEMINNEQKKWLQHAEKELRGIPAYELLIKAARLNQIKAVVEYKLTPSTRTSVQRIFDIIKGYTFWYSQIEKVSNKKHHIFAQLTIDPISRRFLNMIVETPEERLVVQNLRIPRIILPSIARKALRESISEKAVCDVKSTKISTFDNLLYRAPITNCYSVISLSRLKMPTGFFLEDEDYQQQRLNDIDIYSTLFSALKS</sequence>
<dbReference type="PANTHER" id="PTHR23345">
    <property type="entry name" value="VITELLOGENIN-RELATED"/>
    <property type="match status" value="1"/>
</dbReference>
<keyword evidence="2" id="KW-1015">Disulfide bond</keyword>
<keyword evidence="4" id="KW-1185">Reference proteome</keyword>
<accession>A0A1I7WHR7</accession>
<dbReference type="GO" id="GO:0005319">
    <property type="term" value="F:lipid transporter activity"/>
    <property type="evidence" value="ECO:0007669"/>
    <property type="project" value="InterPro"/>
</dbReference>
<proteinExistence type="predicted"/>
<keyword evidence="1" id="KW-0758">Storage protein</keyword>
<protein>
    <submittedName>
        <fullName evidence="5">DUF1943 domain-containing protein</fullName>
    </submittedName>
</protein>
<dbReference type="InterPro" id="IPR015819">
    <property type="entry name" value="Lipid_transp_b-sht_shell"/>
</dbReference>
<name>A0A1I7WHR7_HETBA</name>
<evidence type="ECO:0000313" key="4">
    <source>
        <dbReference type="Proteomes" id="UP000095283"/>
    </source>
</evidence>
<dbReference type="AlphaFoldDB" id="A0A1I7WHR7"/>
<evidence type="ECO:0000313" key="5">
    <source>
        <dbReference type="WBParaSite" id="Hba_04544"/>
    </source>
</evidence>
<evidence type="ECO:0000256" key="1">
    <source>
        <dbReference type="ARBA" id="ARBA00022761"/>
    </source>
</evidence>
<dbReference type="Pfam" id="PF09172">
    <property type="entry name" value="Vit_open_b-sht"/>
    <property type="match status" value="1"/>
</dbReference>
<dbReference type="Gene3D" id="2.20.80.10">
    <property type="entry name" value="Lipovitellin-phosvitin complex, chain A, domain 4"/>
    <property type="match status" value="1"/>
</dbReference>